<evidence type="ECO:0000256" key="5">
    <source>
        <dbReference type="ARBA" id="ARBA00023204"/>
    </source>
</evidence>
<dbReference type="PANTHER" id="PTHR10815">
    <property type="entry name" value="METHYLATED-DNA--PROTEIN-CYSTEINE METHYLTRANSFERASE"/>
    <property type="match status" value="1"/>
</dbReference>
<dbReference type="STRING" id="29422.Lbru_2722"/>
<keyword evidence="2 8" id="KW-0489">Methyltransferase</keyword>
<comment type="caution">
    <text evidence="8">The sequence shown here is derived from an EMBL/GenBank/DDBJ whole genome shotgun (WGS) entry which is preliminary data.</text>
</comment>
<keyword evidence="4" id="KW-0227">DNA damage</keyword>
<protein>
    <submittedName>
        <fullName evidence="8">Methylated DNA protein cysteine S-methyltransferase</fullName>
    </submittedName>
</protein>
<keyword evidence="9" id="KW-1185">Reference proteome</keyword>
<dbReference type="GO" id="GO:0003908">
    <property type="term" value="F:methylated-DNA-[protein]-cysteine S-methyltransferase activity"/>
    <property type="evidence" value="ECO:0007669"/>
    <property type="project" value="UniProtKB-EC"/>
</dbReference>
<evidence type="ECO:0000313" key="9">
    <source>
        <dbReference type="Proteomes" id="UP000054742"/>
    </source>
</evidence>
<evidence type="ECO:0000256" key="2">
    <source>
        <dbReference type="ARBA" id="ARBA00022603"/>
    </source>
</evidence>
<evidence type="ECO:0000256" key="4">
    <source>
        <dbReference type="ARBA" id="ARBA00022763"/>
    </source>
</evidence>
<comment type="catalytic activity">
    <reaction evidence="1">
        <text>a 4-O-methyl-thymidine in DNA + L-cysteinyl-[protein] = a thymidine in DNA + S-methyl-L-cysteinyl-[protein]</text>
        <dbReference type="Rhea" id="RHEA:53428"/>
        <dbReference type="Rhea" id="RHEA-COMP:10131"/>
        <dbReference type="Rhea" id="RHEA-COMP:10132"/>
        <dbReference type="Rhea" id="RHEA-COMP:13555"/>
        <dbReference type="Rhea" id="RHEA-COMP:13556"/>
        <dbReference type="ChEBI" id="CHEBI:29950"/>
        <dbReference type="ChEBI" id="CHEBI:82612"/>
        <dbReference type="ChEBI" id="CHEBI:137386"/>
        <dbReference type="ChEBI" id="CHEBI:137387"/>
        <dbReference type="EC" id="2.1.1.63"/>
    </reaction>
</comment>
<dbReference type="InterPro" id="IPR001497">
    <property type="entry name" value="MethylDNA_cys_MeTrfase_AS"/>
</dbReference>
<dbReference type="InterPro" id="IPR014048">
    <property type="entry name" value="MethylDNA_cys_MeTrfase_DNA-bd"/>
</dbReference>
<reference evidence="8 9" key="1">
    <citation type="submission" date="2015-11" db="EMBL/GenBank/DDBJ databases">
        <title>Genomic analysis of 38 Legionella species identifies large and diverse effector repertoires.</title>
        <authorList>
            <person name="Burstein D."/>
            <person name="Amaro F."/>
            <person name="Zusman T."/>
            <person name="Lifshitz Z."/>
            <person name="Cohen O."/>
            <person name="Gilbert J.A."/>
            <person name="Pupko T."/>
            <person name="Shuman H.A."/>
            <person name="Segal G."/>
        </authorList>
    </citation>
    <scope>NUCLEOTIDE SEQUENCE [LARGE SCALE GENOMIC DNA]</scope>
    <source>
        <strain evidence="8 9">ATCC 43878</strain>
    </source>
</reference>
<dbReference type="AlphaFoldDB" id="A0A0W0S4F1"/>
<proteinExistence type="predicted"/>
<evidence type="ECO:0000259" key="7">
    <source>
        <dbReference type="Pfam" id="PF01035"/>
    </source>
</evidence>
<name>A0A0W0S4F1_9GAMM</name>
<keyword evidence="5" id="KW-0234">DNA repair</keyword>
<dbReference type="RefSeq" id="WP_065235475.1">
    <property type="nucleotide sequence ID" value="NZ_CAAAHU010000011.1"/>
</dbReference>
<dbReference type="EMBL" id="LNXV01000034">
    <property type="protein sequence ID" value="KTC77829.1"/>
    <property type="molecule type" value="Genomic_DNA"/>
</dbReference>
<dbReference type="GO" id="GO:0032259">
    <property type="term" value="P:methylation"/>
    <property type="evidence" value="ECO:0007669"/>
    <property type="project" value="UniProtKB-KW"/>
</dbReference>
<evidence type="ECO:0000256" key="1">
    <source>
        <dbReference type="ARBA" id="ARBA00001286"/>
    </source>
</evidence>
<organism evidence="8 9">
    <name type="scientific">Legionella brunensis</name>
    <dbReference type="NCBI Taxonomy" id="29422"/>
    <lineage>
        <taxon>Bacteria</taxon>
        <taxon>Pseudomonadati</taxon>
        <taxon>Pseudomonadota</taxon>
        <taxon>Gammaproteobacteria</taxon>
        <taxon>Legionellales</taxon>
        <taxon>Legionellaceae</taxon>
        <taxon>Legionella</taxon>
    </lineage>
</organism>
<sequence length="177" mass="19969">MLIVTAFTTPLGWLEIAYDEHYVYRAIFTESPSQNKQENQLTQVILQELQAYFSNPQHRFQLSLKPQGTSFQQLVWHALLVIPIGRTISYGELAKTLQSSPRAIGQACKNNPIVLFIPCHRVVGKNDQGGYMGRPEALPYKIHLLNHESKDSYGPLGRESFSSTEGKRVPITLTAKN</sequence>
<dbReference type="InterPro" id="IPR036631">
    <property type="entry name" value="MGMT_N_sf"/>
</dbReference>
<dbReference type="PANTHER" id="PTHR10815:SF13">
    <property type="entry name" value="METHYLATED-DNA--PROTEIN-CYSTEINE METHYLTRANSFERASE"/>
    <property type="match status" value="1"/>
</dbReference>
<dbReference type="GO" id="GO:0006281">
    <property type="term" value="P:DNA repair"/>
    <property type="evidence" value="ECO:0007669"/>
    <property type="project" value="UniProtKB-KW"/>
</dbReference>
<dbReference type="CDD" id="cd06445">
    <property type="entry name" value="ATase"/>
    <property type="match status" value="1"/>
</dbReference>
<dbReference type="PATRIC" id="fig|29422.6.peg.2889"/>
<evidence type="ECO:0000256" key="6">
    <source>
        <dbReference type="ARBA" id="ARBA00049348"/>
    </source>
</evidence>
<dbReference type="PROSITE" id="PS00374">
    <property type="entry name" value="MGMT"/>
    <property type="match status" value="1"/>
</dbReference>
<dbReference type="SUPFAM" id="SSF53155">
    <property type="entry name" value="Methylated DNA-protein cysteine methyltransferase domain"/>
    <property type="match status" value="1"/>
</dbReference>
<evidence type="ECO:0000256" key="3">
    <source>
        <dbReference type="ARBA" id="ARBA00022679"/>
    </source>
</evidence>
<dbReference type="InterPro" id="IPR036388">
    <property type="entry name" value="WH-like_DNA-bd_sf"/>
</dbReference>
<dbReference type="Pfam" id="PF01035">
    <property type="entry name" value="DNA_binding_1"/>
    <property type="match status" value="1"/>
</dbReference>
<dbReference type="Gene3D" id="1.10.10.10">
    <property type="entry name" value="Winged helix-like DNA-binding domain superfamily/Winged helix DNA-binding domain"/>
    <property type="match status" value="1"/>
</dbReference>
<evidence type="ECO:0000313" key="8">
    <source>
        <dbReference type="EMBL" id="KTC77829.1"/>
    </source>
</evidence>
<feature type="domain" description="Methylated-DNA-[protein]-cysteine S-methyltransferase DNA binding" evidence="7">
    <location>
        <begin position="70"/>
        <end position="149"/>
    </location>
</feature>
<dbReference type="InterPro" id="IPR036217">
    <property type="entry name" value="MethylDNA_cys_MeTrfase_DNAb"/>
</dbReference>
<comment type="catalytic activity">
    <reaction evidence="6">
        <text>a 6-O-methyl-2'-deoxyguanosine in DNA + L-cysteinyl-[protein] = S-methyl-L-cysteinyl-[protein] + a 2'-deoxyguanosine in DNA</text>
        <dbReference type="Rhea" id="RHEA:24000"/>
        <dbReference type="Rhea" id="RHEA-COMP:10131"/>
        <dbReference type="Rhea" id="RHEA-COMP:10132"/>
        <dbReference type="Rhea" id="RHEA-COMP:11367"/>
        <dbReference type="Rhea" id="RHEA-COMP:11368"/>
        <dbReference type="ChEBI" id="CHEBI:29950"/>
        <dbReference type="ChEBI" id="CHEBI:82612"/>
        <dbReference type="ChEBI" id="CHEBI:85445"/>
        <dbReference type="ChEBI" id="CHEBI:85448"/>
        <dbReference type="EC" id="2.1.1.63"/>
    </reaction>
</comment>
<dbReference type="OrthoDB" id="9802228at2"/>
<dbReference type="SUPFAM" id="SSF46767">
    <property type="entry name" value="Methylated DNA-protein cysteine methyltransferase, C-terminal domain"/>
    <property type="match status" value="1"/>
</dbReference>
<gene>
    <name evidence="8" type="ORF">Lbru_2722</name>
</gene>
<keyword evidence="3 8" id="KW-0808">Transferase</keyword>
<dbReference type="Proteomes" id="UP000054742">
    <property type="component" value="Unassembled WGS sequence"/>
</dbReference>
<accession>A0A0W0S4F1</accession>
<dbReference type="NCBIfam" id="TIGR00589">
    <property type="entry name" value="ogt"/>
    <property type="match status" value="1"/>
</dbReference>